<keyword evidence="1" id="KW-1133">Transmembrane helix</keyword>
<dbReference type="AlphaFoldDB" id="A0A6V8KDE2"/>
<gene>
    <name evidence="2" type="ORF">Phou_029350</name>
</gene>
<keyword evidence="1" id="KW-0472">Membrane</keyword>
<accession>A0A6V8KDE2</accession>
<keyword evidence="1" id="KW-0812">Transmembrane</keyword>
<keyword evidence="3" id="KW-1185">Reference proteome</keyword>
<evidence type="ECO:0000313" key="2">
    <source>
        <dbReference type="EMBL" id="GFJ78755.1"/>
    </source>
</evidence>
<feature type="transmembrane region" description="Helical" evidence="1">
    <location>
        <begin position="118"/>
        <end position="137"/>
    </location>
</feature>
<name>A0A6V8KDE2_9ACTN</name>
<feature type="transmembrane region" description="Helical" evidence="1">
    <location>
        <begin position="35"/>
        <end position="54"/>
    </location>
</feature>
<proteinExistence type="predicted"/>
<dbReference type="Proteomes" id="UP000482800">
    <property type="component" value="Unassembled WGS sequence"/>
</dbReference>
<feature type="transmembrane region" description="Helical" evidence="1">
    <location>
        <begin position="66"/>
        <end position="84"/>
    </location>
</feature>
<sequence>MQPSSTSPVTSGAAVSSGAVVEEVRGGWSRVVRRVAATAAGLAVLVAGTALWEYGRRAGDTVPADPGDVVLFATFGHYGGEAWLRRRTRRGDLRWRRALPLPGGTRPGLVARRSRRSLAIDAVGLCGLLGGTLVFSGSAIDGWLGRITTAICVVALPLAALAVFQRLRCPVLVAVTSRGVVAEGEELPWELITSVRRGKDGVDLRLREDGEVRHVSVGGHECTVSNERLADVIAYYLDTPHRRSTLDLNAPGPLPAVR</sequence>
<comment type="caution">
    <text evidence="2">The sequence shown here is derived from an EMBL/GenBank/DDBJ whole genome shotgun (WGS) entry which is preliminary data.</text>
</comment>
<organism evidence="2 3">
    <name type="scientific">Phytohabitans houttuyneae</name>
    <dbReference type="NCBI Taxonomy" id="1076126"/>
    <lineage>
        <taxon>Bacteria</taxon>
        <taxon>Bacillati</taxon>
        <taxon>Actinomycetota</taxon>
        <taxon>Actinomycetes</taxon>
        <taxon>Micromonosporales</taxon>
        <taxon>Micromonosporaceae</taxon>
    </lineage>
</organism>
<reference evidence="2 3" key="1">
    <citation type="submission" date="2020-03" db="EMBL/GenBank/DDBJ databases">
        <title>Whole genome shotgun sequence of Phytohabitans houttuyneae NBRC 108639.</title>
        <authorList>
            <person name="Komaki H."/>
            <person name="Tamura T."/>
        </authorList>
    </citation>
    <scope>NUCLEOTIDE SEQUENCE [LARGE SCALE GENOMIC DNA]</scope>
    <source>
        <strain evidence="2 3">NBRC 108639</strain>
    </source>
</reference>
<feature type="transmembrane region" description="Helical" evidence="1">
    <location>
        <begin position="143"/>
        <end position="164"/>
    </location>
</feature>
<evidence type="ECO:0000256" key="1">
    <source>
        <dbReference type="SAM" id="Phobius"/>
    </source>
</evidence>
<reference evidence="2 3" key="2">
    <citation type="submission" date="2020-03" db="EMBL/GenBank/DDBJ databases">
        <authorList>
            <person name="Ichikawa N."/>
            <person name="Kimura A."/>
            <person name="Kitahashi Y."/>
            <person name="Uohara A."/>
        </authorList>
    </citation>
    <scope>NUCLEOTIDE SEQUENCE [LARGE SCALE GENOMIC DNA]</scope>
    <source>
        <strain evidence="2 3">NBRC 108639</strain>
    </source>
</reference>
<protein>
    <submittedName>
        <fullName evidence="2">Uncharacterized protein</fullName>
    </submittedName>
</protein>
<evidence type="ECO:0000313" key="3">
    <source>
        <dbReference type="Proteomes" id="UP000482800"/>
    </source>
</evidence>
<dbReference type="EMBL" id="BLPF01000001">
    <property type="protein sequence ID" value="GFJ78755.1"/>
    <property type="molecule type" value="Genomic_DNA"/>
</dbReference>
<dbReference type="RefSeq" id="WP_173056458.1">
    <property type="nucleotide sequence ID" value="NZ_BAABGO010000001.1"/>
</dbReference>